<dbReference type="Proteomes" id="UP000507979">
    <property type="component" value="Unassembled WGS sequence"/>
</dbReference>
<proteinExistence type="predicted"/>
<evidence type="ECO:0000313" key="3">
    <source>
        <dbReference type="Proteomes" id="UP000507979"/>
    </source>
</evidence>
<sequence>MHLSEVELNAALRAQLEARRQSHRGLMALALLIVLMFLYLLWLWYSPPQWLSDYVVPGRAIAASYGLLVAILVFLPVALHTAWRHGQAFVGIGRVLRAGRVQVAQGALTGMRPRADGVPLSAAPVAPTRNSGGLRWKGARVDYVLDGKPVPGLLDPPNPDAIVQHEVMDLYTLYPDAQARISFSCGERIARVDYPELPPVRVTDQPMGEDDWAELRRGALKPLAWMVGIFLFLMMLPVGLGAIVGILSLDAYQAFLWLFAAVMLACLSPPCIGPLRKLWLWQQRSRLQTCKRTVRGPVTEVLVTVRTLGRSPEYVRWVRVDGRWYQDAYIPALRFDARRLHTRGDAELNFLVVDGRVRFPLKHHCPLEIGPLPSGAQPA</sequence>
<name>A0A6J5AMV9_9BURK</name>
<keyword evidence="1" id="KW-0812">Transmembrane</keyword>
<dbReference type="AlphaFoldDB" id="A0A6J5AMV9"/>
<protein>
    <submittedName>
        <fullName evidence="2">Uncharacterized protein</fullName>
    </submittedName>
</protein>
<keyword evidence="1" id="KW-1133">Transmembrane helix</keyword>
<dbReference type="GeneID" id="92899890"/>
<evidence type="ECO:0000313" key="2">
    <source>
        <dbReference type="EMBL" id="CAB3676090.1"/>
    </source>
</evidence>
<dbReference type="EMBL" id="CADIJR010000044">
    <property type="protein sequence ID" value="CAB3676090.1"/>
    <property type="molecule type" value="Genomic_DNA"/>
</dbReference>
<feature type="transmembrane region" description="Helical" evidence="1">
    <location>
        <begin position="223"/>
        <end position="248"/>
    </location>
</feature>
<feature type="transmembrane region" description="Helical" evidence="1">
    <location>
        <begin position="254"/>
        <end position="275"/>
    </location>
</feature>
<reference evidence="2 3" key="1">
    <citation type="submission" date="2020-04" db="EMBL/GenBank/DDBJ databases">
        <authorList>
            <person name="De Canck E."/>
        </authorList>
    </citation>
    <scope>NUCLEOTIDE SEQUENCE [LARGE SCALE GENOMIC DNA]</scope>
    <source>
        <strain evidence="2 3">LMG 26845</strain>
    </source>
</reference>
<accession>A0A6J5AMV9</accession>
<feature type="transmembrane region" description="Helical" evidence="1">
    <location>
        <begin position="26"/>
        <end position="45"/>
    </location>
</feature>
<organism evidence="2 3">
    <name type="scientific">Achromobacter insuavis</name>
    <dbReference type="NCBI Taxonomy" id="1287735"/>
    <lineage>
        <taxon>Bacteria</taxon>
        <taxon>Pseudomonadati</taxon>
        <taxon>Pseudomonadota</taxon>
        <taxon>Betaproteobacteria</taxon>
        <taxon>Burkholderiales</taxon>
        <taxon>Alcaligenaceae</taxon>
        <taxon>Achromobacter</taxon>
    </lineage>
</organism>
<gene>
    <name evidence="2" type="ORF">LMG26845_04017</name>
</gene>
<dbReference type="RefSeq" id="WP_054430540.1">
    <property type="nucleotide sequence ID" value="NZ_CADIJR010000044.1"/>
</dbReference>
<keyword evidence="3" id="KW-1185">Reference proteome</keyword>
<keyword evidence="1" id="KW-0472">Membrane</keyword>
<feature type="transmembrane region" description="Helical" evidence="1">
    <location>
        <begin position="60"/>
        <end position="79"/>
    </location>
</feature>
<evidence type="ECO:0000256" key="1">
    <source>
        <dbReference type="SAM" id="Phobius"/>
    </source>
</evidence>